<dbReference type="EMBL" id="KN833933">
    <property type="protein sequence ID" value="KIK14551.1"/>
    <property type="molecule type" value="Genomic_DNA"/>
</dbReference>
<evidence type="ECO:0000313" key="1">
    <source>
        <dbReference type="EMBL" id="KIK14551.1"/>
    </source>
</evidence>
<reference evidence="1 2" key="1">
    <citation type="submission" date="2014-04" db="EMBL/GenBank/DDBJ databases">
        <authorList>
            <consortium name="DOE Joint Genome Institute"/>
            <person name="Kuo A."/>
            <person name="Kohler A."/>
            <person name="Costa M.D."/>
            <person name="Nagy L.G."/>
            <person name="Floudas D."/>
            <person name="Copeland A."/>
            <person name="Barry K.W."/>
            <person name="Cichocki N."/>
            <person name="Veneault-Fourrey C."/>
            <person name="LaButti K."/>
            <person name="Lindquist E.A."/>
            <person name="Lipzen A."/>
            <person name="Lundell T."/>
            <person name="Morin E."/>
            <person name="Murat C."/>
            <person name="Sun H."/>
            <person name="Tunlid A."/>
            <person name="Henrissat B."/>
            <person name="Grigoriev I.V."/>
            <person name="Hibbett D.S."/>
            <person name="Martin F."/>
            <person name="Nordberg H.P."/>
            <person name="Cantor M.N."/>
            <person name="Hua S.X."/>
        </authorList>
    </citation>
    <scope>NUCLEOTIDE SEQUENCE [LARGE SCALE GENOMIC DNA]</scope>
    <source>
        <strain evidence="1 2">441</strain>
    </source>
</reference>
<dbReference type="Proteomes" id="UP000054018">
    <property type="component" value="Unassembled WGS sequence"/>
</dbReference>
<protein>
    <submittedName>
        <fullName evidence="1">Uncharacterized protein</fullName>
    </submittedName>
</protein>
<organism evidence="1 2">
    <name type="scientific">Pisolithus microcarpus 441</name>
    <dbReference type="NCBI Taxonomy" id="765257"/>
    <lineage>
        <taxon>Eukaryota</taxon>
        <taxon>Fungi</taxon>
        <taxon>Dikarya</taxon>
        <taxon>Basidiomycota</taxon>
        <taxon>Agaricomycotina</taxon>
        <taxon>Agaricomycetes</taxon>
        <taxon>Agaricomycetidae</taxon>
        <taxon>Boletales</taxon>
        <taxon>Sclerodermatineae</taxon>
        <taxon>Pisolithaceae</taxon>
        <taxon>Pisolithus</taxon>
    </lineage>
</organism>
<gene>
    <name evidence="1" type="ORF">PISMIDRAFT_348267</name>
</gene>
<proteinExistence type="predicted"/>
<sequence>MELLSTRMRRQIWCTRPQLSFSITADALIGWNSYLRSASQVRGWSIGQGCGTSCRIKGFLERLTESAMISLSNGSSPICGSTKGPGKRRG</sequence>
<name>A0A0C9YD04_9AGAM</name>
<keyword evidence="2" id="KW-1185">Reference proteome</keyword>
<reference evidence="2" key="2">
    <citation type="submission" date="2015-01" db="EMBL/GenBank/DDBJ databases">
        <title>Evolutionary Origins and Diversification of the Mycorrhizal Mutualists.</title>
        <authorList>
            <consortium name="DOE Joint Genome Institute"/>
            <consortium name="Mycorrhizal Genomics Consortium"/>
            <person name="Kohler A."/>
            <person name="Kuo A."/>
            <person name="Nagy L.G."/>
            <person name="Floudas D."/>
            <person name="Copeland A."/>
            <person name="Barry K.W."/>
            <person name="Cichocki N."/>
            <person name="Veneault-Fourrey C."/>
            <person name="LaButti K."/>
            <person name="Lindquist E.A."/>
            <person name="Lipzen A."/>
            <person name="Lundell T."/>
            <person name="Morin E."/>
            <person name="Murat C."/>
            <person name="Riley R."/>
            <person name="Ohm R."/>
            <person name="Sun H."/>
            <person name="Tunlid A."/>
            <person name="Henrissat B."/>
            <person name="Grigoriev I.V."/>
            <person name="Hibbett D.S."/>
            <person name="Martin F."/>
        </authorList>
    </citation>
    <scope>NUCLEOTIDE SEQUENCE [LARGE SCALE GENOMIC DNA]</scope>
    <source>
        <strain evidence="2">441</strain>
    </source>
</reference>
<evidence type="ECO:0000313" key="2">
    <source>
        <dbReference type="Proteomes" id="UP000054018"/>
    </source>
</evidence>
<accession>A0A0C9YD04</accession>
<dbReference type="HOGENOM" id="CLU_2441702_0_0_1"/>
<dbReference type="AlphaFoldDB" id="A0A0C9YD04"/>